<feature type="domain" description="Macro" evidence="5">
    <location>
        <begin position="1"/>
        <end position="167"/>
    </location>
</feature>
<evidence type="ECO:0000313" key="6">
    <source>
        <dbReference type="EMBL" id="GMM57243.1"/>
    </source>
</evidence>
<dbReference type="SMART" id="SM00506">
    <property type="entry name" value="A1pp"/>
    <property type="match status" value="1"/>
</dbReference>
<dbReference type="PROSITE" id="PS51154">
    <property type="entry name" value="MACRO"/>
    <property type="match status" value="1"/>
</dbReference>
<dbReference type="InterPro" id="IPR002589">
    <property type="entry name" value="Macro_dom"/>
</dbReference>
<dbReference type="SUPFAM" id="SSF52949">
    <property type="entry name" value="Macro domain-like"/>
    <property type="match status" value="1"/>
</dbReference>
<dbReference type="GO" id="GO:0140291">
    <property type="term" value="P:peptidyl-glutamate ADP-deribosylation"/>
    <property type="evidence" value="ECO:0007669"/>
    <property type="project" value="TreeGrafter"/>
</dbReference>
<sequence length="167" mass="18529">MSNITYLKGNILKLKNYPHILIHSCNCDGSWGGGIAYQMSIRYPRSEKDYIEICEEGGSDLLGSCSLIPSYAEDNLIIACLFTSSLGGSGHGSKESIVKYTKQALDDMYSQLQDPATGKSLGAVAPLMEYKLEMPKINSGIFGVPWEMTEKELLEYKSKMDFTVYEL</sequence>
<evidence type="ECO:0000313" key="7">
    <source>
        <dbReference type="Proteomes" id="UP001377567"/>
    </source>
</evidence>
<dbReference type="PANTHER" id="PTHR12521:SF0">
    <property type="entry name" value="ADP-RIBOSE GLYCOHYDROLASE OARD1"/>
    <property type="match status" value="1"/>
</dbReference>
<dbReference type="Pfam" id="PF01661">
    <property type="entry name" value="Macro"/>
    <property type="match status" value="1"/>
</dbReference>
<dbReference type="EMBL" id="BTGD01000011">
    <property type="protein sequence ID" value="GMM57243.1"/>
    <property type="molecule type" value="Genomic_DNA"/>
</dbReference>
<reference evidence="6 7" key="1">
    <citation type="journal article" date="2023" name="Elife">
        <title>Identification of key yeast species and microbe-microbe interactions impacting larval growth of Drosophila in the wild.</title>
        <authorList>
            <person name="Mure A."/>
            <person name="Sugiura Y."/>
            <person name="Maeda R."/>
            <person name="Honda K."/>
            <person name="Sakurai N."/>
            <person name="Takahashi Y."/>
            <person name="Watada M."/>
            <person name="Katoh T."/>
            <person name="Gotoh A."/>
            <person name="Gotoh Y."/>
            <person name="Taniguchi I."/>
            <person name="Nakamura K."/>
            <person name="Hayashi T."/>
            <person name="Katayama T."/>
            <person name="Uemura T."/>
            <person name="Hattori Y."/>
        </authorList>
    </citation>
    <scope>NUCLEOTIDE SEQUENCE [LARGE SCALE GENOMIC DNA]</scope>
    <source>
        <strain evidence="6 7">KH-74</strain>
    </source>
</reference>
<dbReference type="PANTHER" id="PTHR12521">
    <property type="entry name" value="PROTEIN C6ORF130"/>
    <property type="match status" value="1"/>
</dbReference>
<dbReference type="AlphaFoldDB" id="A0AAV5S0J7"/>
<dbReference type="Gene3D" id="3.40.220.10">
    <property type="entry name" value="Leucine Aminopeptidase, subunit E, domain 1"/>
    <property type="match status" value="1"/>
</dbReference>
<evidence type="ECO:0000259" key="5">
    <source>
        <dbReference type="PROSITE" id="PS51154"/>
    </source>
</evidence>
<evidence type="ECO:0000256" key="4">
    <source>
        <dbReference type="ARBA" id="ARBA00034427"/>
    </source>
</evidence>
<evidence type="ECO:0000256" key="3">
    <source>
        <dbReference type="ARBA" id="ARBA00019744"/>
    </source>
</evidence>
<dbReference type="InterPro" id="IPR043472">
    <property type="entry name" value="Macro_dom-like"/>
</dbReference>
<name>A0AAV5S0J7_MAUHU</name>
<organism evidence="6 7">
    <name type="scientific">Maudiozyma humilis</name>
    <name type="common">Sour dough yeast</name>
    <name type="synonym">Kazachstania humilis</name>
    <dbReference type="NCBI Taxonomy" id="51915"/>
    <lineage>
        <taxon>Eukaryota</taxon>
        <taxon>Fungi</taxon>
        <taxon>Dikarya</taxon>
        <taxon>Ascomycota</taxon>
        <taxon>Saccharomycotina</taxon>
        <taxon>Saccharomycetes</taxon>
        <taxon>Saccharomycetales</taxon>
        <taxon>Saccharomycetaceae</taxon>
        <taxon>Maudiozyma</taxon>
    </lineage>
</organism>
<comment type="caution">
    <text evidence="6">The sequence shown here is derived from an EMBL/GenBank/DDBJ whole genome shotgun (WGS) entry which is preliminary data.</text>
</comment>
<accession>A0AAV5S0J7</accession>
<dbReference type="EC" id="3.1.3.84" evidence="2"/>
<protein>
    <recommendedName>
        <fullName evidence="3">ADP-ribose 1''-phosphate phosphatase</fullName>
        <ecNumber evidence="2">3.1.3.84</ecNumber>
    </recommendedName>
</protein>
<evidence type="ECO:0000256" key="1">
    <source>
        <dbReference type="ARBA" id="ARBA00006575"/>
    </source>
</evidence>
<keyword evidence="7" id="KW-1185">Reference proteome</keyword>
<proteinExistence type="inferred from homology"/>
<dbReference type="InterPro" id="IPR050892">
    <property type="entry name" value="ADP-ribose_metab_enzymes"/>
</dbReference>
<dbReference type="Proteomes" id="UP001377567">
    <property type="component" value="Unassembled WGS sequence"/>
</dbReference>
<gene>
    <name evidence="6" type="ORF">DAKH74_038590</name>
</gene>
<comment type="catalytic activity">
    <reaction evidence="4">
        <text>ADP-alpha-D-ribose 1''-phosphate + H2O = ADP-D-ribose + phosphate</text>
        <dbReference type="Rhea" id="RHEA:25029"/>
        <dbReference type="ChEBI" id="CHEBI:15377"/>
        <dbReference type="ChEBI" id="CHEBI:43474"/>
        <dbReference type="ChEBI" id="CHEBI:57967"/>
        <dbReference type="ChEBI" id="CHEBI:58753"/>
        <dbReference type="EC" id="3.1.3.84"/>
    </reaction>
</comment>
<evidence type="ECO:0000256" key="2">
    <source>
        <dbReference type="ARBA" id="ARBA00012983"/>
    </source>
</evidence>
<comment type="similarity">
    <text evidence="1">Belongs to the POA1 family.</text>
</comment>